<dbReference type="AlphaFoldDB" id="A0A562M7N9"/>
<reference evidence="1 2" key="1">
    <citation type="journal article" date="2015" name="Stand. Genomic Sci.">
        <title>Genomic Encyclopedia of Bacterial and Archaeal Type Strains, Phase III: the genomes of soil and plant-associated and newly described type strains.</title>
        <authorList>
            <person name="Whitman W.B."/>
            <person name="Woyke T."/>
            <person name="Klenk H.P."/>
            <person name="Zhou Y."/>
            <person name="Lilburn T.G."/>
            <person name="Beck B.J."/>
            <person name="De Vos P."/>
            <person name="Vandamme P."/>
            <person name="Eisen J.A."/>
            <person name="Garrity G."/>
            <person name="Hugenholtz P."/>
            <person name="Kyrpides N.C."/>
        </authorList>
    </citation>
    <scope>NUCLEOTIDE SEQUENCE [LARGE SCALE GENOMIC DNA]</scope>
    <source>
        <strain evidence="1 2">CGMCC 1.6855</strain>
    </source>
</reference>
<gene>
    <name evidence="1" type="ORF">IQ31_04746</name>
</gene>
<evidence type="ECO:0000313" key="1">
    <source>
        <dbReference type="EMBL" id="TWI15945.1"/>
    </source>
</evidence>
<evidence type="ECO:0000313" key="2">
    <source>
        <dbReference type="Proteomes" id="UP000315908"/>
    </source>
</evidence>
<dbReference type="OrthoDB" id="702434at2"/>
<comment type="caution">
    <text evidence="1">The sequence shown here is derived from an EMBL/GenBank/DDBJ whole genome shotgun (WGS) entry which is preliminary data.</text>
</comment>
<protein>
    <submittedName>
        <fullName evidence="1">Uncharacterized protein</fullName>
    </submittedName>
</protein>
<name>A0A562M7N9_9SPHI</name>
<dbReference type="EMBL" id="VLKR01000036">
    <property type="protein sequence ID" value="TWI15945.1"/>
    <property type="molecule type" value="Genomic_DNA"/>
</dbReference>
<sequence length="260" mass="29829">MFNLFESPKNPNRKKGEGYKVSEFSQSAGDDFARNNILASRLYKTLKPIQPFACTRSTYTRLQVALYKAVRNDQIHDLGSLKLGYGDVSPLRGFRFSLKTSLGRFFVNKPVAYYNEDENKVEIRSSLKSILKFESIHERLAKLVIKKYCILIQLDEPNAITVMSSKDLDLKQGHSLEDRSVFFPLKDNINVLVLCLSTVRCWLKTPDEAEQFLSNDTTLMTAEVIDVILIRDGKCMFFPEKEANKMLPPIQPSDDELDWE</sequence>
<dbReference type="Proteomes" id="UP000315908">
    <property type="component" value="Unassembled WGS sequence"/>
</dbReference>
<proteinExistence type="predicted"/>
<accession>A0A562M7N9</accession>
<dbReference type="RefSeq" id="WP_145330368.1">
    <property type="nucleotide sequence ID" value="NZ_VLKR01000036.1"/>
</dbReference>
<organism evidence="1 2">
    <name type="scientific">Sphingobacterium siyangense</name>
    <dbReference type="NCBI Taxonomy" id="459529"/>
    <lineage>
        <taxon>Bacteria</taxon>
        <taxon>Pseudomonadati</taxon>
        <taxon>Bacteroidota</taxon>
        <taxon>Sphingobacteriia</taxon>
        <taxon>Sphingobacteriales</taxon>
        <taxon>Sphingobacteriaceae</taxon>
        <taxon>Sphingobacterium</taxon>
    </lineage>
</organism>